<name>A0ABU5SMH8_9BACT</name>
<evidence type="ECO:0000313" key="2">
    <source>
        <dbReference type="Proteomes" id="UP001302222"/>
    </source>
</evidence>
<dbReference type="SUPFAM" id="SSF49464">
    <property type="entry name" value="Carboxypeptidase regulatory domain-like"/>
    <property type="match status" value="1"/>
</dbReference>
<reference evidence="1 2" key="1">
    <citation type="submission" date="2023-12" db="EMBL/GenBank/DDBJ databases">
        <title>Novel species of the genus Arcicella isolated from rivers.</title>
        <authorList>
            <person name="Lu H."/>
        </authorList>
    </citation>
    <scope>NUCLEOTIDE SEQUENCE [LARGE SCALE GENOMIC DNA]</scope>
    <source>
        <strain evidence="1 2">DC25W</strain>
    </source>
</reference>
<dbReference type="Gene3D" id="2.60.40.1120">
    <property type="entry name" value="Carboxypeptidase-like, regulatory domain"/>
    <property type="match status" value="1"/>
</dbReference>
<comment type="caution">
    <text evidence="1">The sequence shown here is derived from an EMBL/GenBank/DDBJ whole genome shotgun (WGS) entry which is preliminary data.</text>
</comment>
<dbReference type="RefSeq" id="WP_323260840.1">
    <property type="nucleotide sequence ID" value="NZ_JAYGIM010000014.1"/>
</dbReference>
<dbReference type="Pfam" id="PF13620">
    <property type="entry name" value="CarboxypepD_reg"/>
    <property type="match status" value="1"/>
</dbReference>
<dbReference type="InterPro" id="IPR008969">
    <property type="entry name" value="CarboxyPept-like_regulatory"/>
</dbReference>
<dbReference type="EMBL" id="JAYGIM010000014">
    <property type="protein sequence ID" value="MEA5428475.1"/>
    <property type="molecule type" value="Genomic_DNA"/>
</dbReference>
<organism evidence="1 2">
    <name type="scientific">Arcicella lustrica</name>
    <dbReference type="NCBI Taxonomy" id="2984196"/>
    <lineage>
        <taxon>Bacteria</taxon>
        <taxon>Pseudomonadati</taxon>
        <taxon>Bacteroidota</taxon>
        <taxon>Cytophagia</taxon>
        <taxon>Cytophagales</taxon>
        <taxon>Flectobacillaceae</taxon>
        <taxon>Arcicella</taxon>
    </lineage>
</organism>
<proteinExistence type="predicted"/>
<accession>A0ABU5SMH8</accession>
<gene>
    <name evidence="1" type="ORF">VB798_17930</name>
</gene>
<keyword evidence="2" id="KW-1185">Reference proteome</keyword>
<protein>
    <submittedName>
        <fullName evidence="1">Carboxypeptidase-like regulatory domain-containing protein</fullName>
    </submittedName>
</protein>
<sequence>MNSRQESEVNMYRGVLLFCQNNAGIVSTNTAFSEAINALTIKVNEIQDYLVREIKHTTGISADKATAKAKLCLVASEIANIVYAYAVTINNKVLMDEVNYSLSDLKKLRENLIVATVTNIYNSTQSNLNALGTYGITASTLYELTDAINDYNALLPKTKTTISEKSNYNDNIIKLIDETDTLIKNRLDRLVVVFNKTHPDLVNTYKKVRHIDAPNKTVTQIKGNVINKVDGKAIEGATISLIGSTNVTTKSDKEGNFIFKPLTYGDYQLSIKATGFKDYIDTAFVVKMGKVNRVFVGLEG</sequence>
<dbReference type="Proteomes" id="UP001302222">
    <property type="component" value="Unassembled WGS sequence"/>
</dbReference>
<evidence type="ECO:0000313" key="1">
    <source>
        <dbReference type="EMBL" id="MEA5428475.1"/>
    </source>
</evidence>